<evidence type="ECO:0000313" key="1">
    <source>
        <dbReference type="EMBL" id="EGG20719.1"/>
    </source>
</evidence>
<name>F4PSM7_CACFS</name>
<protein>
    <submittedName>
        <fullName evidence="1">Uncharacterized protein</fullName>
    </submittedName>
</protein>
<accession>F4PSM7</accession>
<dbReference type="EMBL" id="GL883010">
    <property type="protein sequence ID" value="EGG20719.1"/>
    <property type="molecule type" value="Genomic_DNA"/>
</dbReference>
<organism evidence="1 2">
    <name type="scientific">Cavenderia fasciculata</name>
    <name type="common">Slime mold</name>
    <name type="synonym">Dictyostelium fasciculatum</name>
    <dbReference type="NCBI Taxonomy" id="261658"/>
    <lineage>
        <taxon>Eukaryota</taxon>
        <taxon>Amoebozoa</taxon>
        <taxon>Evosea</taxon>
        <taxon>Eumycetozoa</taxon>
        <taxon>Dictyostelia</taxon>
        <taxon>Acytosteliales</taxon>
        <taxon>Cavenderiaceae</taxon>
        <taxon>Cavenderia</taxon>
    </lineage>
</organism>
<proteinExistence type="predicted"/>
<gene>
    <name evidence="1" type="ORF">DFA_00582</name>
</gene>
<dbReference type="AlphaFoldDB" id="F4PSM7"/>
<evidence type="ECO:0000313" key="2">
    <source>
        <dbReference type="Proteomes" id="UP000007797"/>
    </source>
</evidence>
<dbReference type="GeneID" id="14873841"/>
<reference evidence="2" key="1">
    <citation type="journal article" date="2011" name="Genome Res.">
        <title>Phylogeny-wide analysis of social amoeba genomes highlights ancient origins for complex intercellular communication.</title>
        <authorList>
            <person name="Heidel A.J."/>
            <person name="Lawal H.M."/>
            <person name="Felder M."/>
            <person name="Schilde C."/>
            <person name="Helps N.R."/>
            <person name="Tunggal B."/>
            <person name="Rivero F."/>
            <person name="John U."/>
            <person name="Schleicher M."/>
            <person name="Eichinger L."/>
            <person name="Platzer M."/>
            <person name="Noegel A.A."/>
            <person name="Schaap P."/>
            <person name="Gloeckner G."/>
        </authorList>
    </citation>
    <scope>NUCLEOTIDE SEQUENCE [LARGE SCALE GENOMIC DNA]</scope>
    <source>
        <strain evidence="2">SH3</strain>
    </source>
</reference>
<sequence length="31" mass="3709">MGYTQRRLSQNNEYKKESYLLKKICPCGKQT</sequence>
<dbReference type="KEGG" id="dfa:DFA_00582"/>
<keyword evidence="2" id="KW-1185">Reference proteome</keyword>
<dbReference type="Proteomes" id="UP000007797">
    <property type="component" value="Unassembled WGS sequence"/>
</dbReference>
<dbReference type="RefSeq" id="XP_004358569.1">
    <property type="nucleotide sequence ID" value="XM_004358512.1"/>
</dbReference>